<comment type="subcellular location">
    <subcellularLocation>
        <location evidence="1">Nucleus</location>
    </subcellularLocation>
</comment>
<feature type="region of interest" description="Disordered" evidence="5">
    <location>
        <begin position="306"/>
        <end position="340"/>
    </location>
</feature>
<keyword evidence="2" id="KW-0227">DNA damage</keyword>
<feature type="region of interest" description="Disordered" evidence="5">
    <location>
        <begin position="547"/>
        <end position="609"/>
    </location>
</feature>
<feature type="region of interest" description="Disordered" evidence="5">
    <location>
        <begin position="253"/>
        <end position="277"/>
    </location>
</feature>
<evidence type="ECO:0000256" key="3">
    <source>
        <dbReference type="ARBA" id="ARBA00023204"/>
    </source>
</evidence>
<feature type="region of interest" description="Disordered" evidence="5">
    <location>
        <begin position="765"/>
        <end position="786"/>
    </location>
</feature>
<dbReference type="AlphaFoldDB" id="A0A507CDT8"/>
<protein>
    <recommendedName>
        <fullName evidence="6">Chromatin assembly factor 1 subunit A dimerization domain-containing protein</fullName>
    </recommendedName>
</protein>
<gene>
    <name evidence="7" type="ORF">SeLEV6574_g07875</name>
</gene>
<reference evidence="7 8" key="1">
    <citation type="journal article" date="2019" name="Sci. Rep.">
        <title>Comparative genomics of chytrid fungi reveal insights into the obligate biotrophic and pathogenic lifestyle of Synchytrium endobioticum.</title>
        <authorList>
            <person name="van de Vossenberg B.T.L.H."/>
            <person name="Warris S."/>
            <person name="Nguyen H.D.T."/>
            <person name="van Gent-Pelzer M.P.E."/>
            <person name="Joly D.L."/>
            <person name="van de Geest H.C."/>
            <person name="Bonants P.J.M."/>
            <person name="Smith D.S."/>
            <person name="Levesque C.A."/>
            <person name="van der Lee T.A.J."/>
        </authorList>
    </citation>
    <scope>NUCLEOTIDE SEQUENCE [LARGE SCALE GENOMIC DNA]</scope>
    <source>
        <strain evidence="7 8">LEV6574</strain>
    </source>
</reference>
<dbReference type="GO" id="GO:0006334">
    <property type="term" value="P:nucleosome assembly"/>
    <property type="evidence" value="ECO:0007669"/>
    <property type="project" value="TreeGrafter"/>
</dbReference>
<proteinExistence type="predicted"/>
<feature type="domain" description="Chromatin assembly factor 1 subunit A dimerization" evidence="6">
    <location>
        <begin position="507"/>
        <end position="573"/>
    </location>
</feature>
<feature type="compositionally biased region" description="Acidic residues" evidence="5">
    <location>
        <begin position="547"/>
        <end position="572"/>
    </location>
</feature>
<evidence type="ECO:0000259" key="6">
    <source>
        <dbReference type="Pfam" id="PF12253"/>
    </source>
</evidence>
<evidence type="ECO:0000313" key="8">
    <source>
        <dbReference type="Proteomes" id="UP000320475"/>
    </source>
</evidence>
<evidence type="ECO:0000256" key="5">
    <source>
        <dbReference type="SAM" id="MobiDB-lite"/>
    </source>
</evidence>
<feature type="region of interest" description="Disordered" evidence="5">
    <location>
        <begin position="39"/>
        <end position="85"/>
    </location>
</feature>
<keyword evidence="3" id="KW-0234">DNA repair</keyword>
<dbReference type="Proteomes" id="UP000320475">
    <property type="component" value="Unassembled WGS sequence"/>
</dbReference>
<evidence type="ECO:0000256" key="1">
    <source>
        <dbReference type="ARBA" id="ARBA00004123"/>
    </source>
</evidence>
<accession>A0A507CDT8</accession>
<name>A0A507CDT8_9FUNG</name>
<dbReference type="GO" id="GO:0006281">
    <property type="term" value="P:DNA repair"/>
    <property type="evidence" value="ECO:0007669"/>
    <property type="project" value="UniProtKB-KW"/>
</dbReference>
<feature type="compositionally biased region" description="Low complexity" evidence="5">
    <location>
        <begin position="265"/>
        <end position="277"/>
    </location>
</feature>
<dbReference type="GO" id="GO:0005634">
    <property type="term" value="C:nucleus"/>
    <property type="evidence" value="ECO:0007669"/>
    <property type="project" value="UniProtKB-SubCell"/>
</dbReference>
<dbReference type="VEuPathDB" id="FungiDB:SeMB42_g07710"/>
<dbReference type="InterPro" id="IPR022043">
    <property type="entry name" value="CAF1A_DD"/>
</dbReference>
<sequence length="1021" mass="114246">MSHEAVATPAMPLADTVSVMKSNLTEMNRVAMDIDDHVDKKRKDLPIDIEDSDAELESSKATSSGGKPRKKAKTGHYAESQTATQSRVSIKKNKVVFNEKKLDLSSHPSTAADTVAFHEYKKKHPGQLSVFPPEGYPLLAKLVQDSDQTIGSLAASIQRRLCEFDEGEDSVKVDHIKKAISVISTRVNYGIVRDGQSLPNLAIWRWEVNDVALLGDVRDMVQQRRTVRNESKSALEAQIALLPEEEQEKLLATKQKKTKIPKDNAAPSTPSTTSSLAEASAADFNTVIESSVSSPAKILKEVDPVAAAQEHVSTPRSAARKSKTLTKRKSAHQGEQYDETSIFPGEIMDVDYSPAKMIKKSETKSDAKKNRTADKRKKDDQAPKGQLTLANFFGGSLKKEVNRPTPKPKDISDDVVPWAPFHRKEAVFLSPYNWFDKPVVDGFRESLFQDHYQVSKAFLKTLAPPRSKFDKDGPHSTEAQSVSDLFNANSMMEIDNSLEQIRRLPWKLLQFDEDARPAYWGTWSKKTEAVSGRRPFGKAEMLDYEYDSEAEWEPDEEGEECHSDEEDEDDSLESSSQASEEGWLVPDGHLSDDEGENLDRQPPPAEPKKRVIEALVPVIVGLYFEEADDEDQDCPSVLKECQYFTLNEKFPVDPFALDPLGADDFLDDPFNNSVKSKGKGAFTEECMKSIACIIHGNGQKLPIQIAAIQNKHPDLRLRKIAIEGKIKEIAEKERRGRDNKQKFYVKPEFEYLLADMLLTNLQSEADESAPKAPESPEQELARRLKSADSNPGACVNAIFRIMNGGELLLAEFKITPEHISLASTTKNAKLREVCILLLRLYLETIDVSLKKCRAHLESENIKNDFRRSWVELLERDDFLNCVEENLANNGVGFRRVVIETCKLLRVLLGSKDPVCQATAYALKQKMATVWLQSFLTGLAHFPWSAVSTECLFLLQRIGSEATLDAASGLSTILLGQMDNVPASLKKQAYDIFRAFLKNHSKLSHLDENTVNSIRRILAKAR</sequence>
<keyword evidence="4" id="KW-0539">Nucleus</keyword>
<feature type="compositionally biased region" description="Basic residues" evidence="5">
    <location>
        <begin position="318"/>
        <end position="331"/>
    </location>
</feature>
<feature type="compositionally biased region" description="Basic and acidic residues" evidence="5">
    <location>
        <begin position="359"/>
        <end position="382"/>
    </location>
</feature>
<feature type="compositionally biased region" description="Acidic residues" evidence="5">
    <location>
        <begin position="47"/>
        <end position="56"/>
    </location>
</feature>
<feature type="region of interest" description="Disordered" evidence="5">
    <location>
        <begin position="358"/>
        <end position="385"/>
    </location>
</feature>
<dbReference type="OrthoDB" id="440676at2759"/>
<evidence type="ECO:0000256" key="4">
    <source>
        <dbReference type="ARBA" id="ARBA00023242"/>
    </source>
</evidence>
<evidence type="ECO:0000256" key="2">
    <source>
        <dbReference type="ARBA" id="ARBA00022763"/>
    </source>
</evidence>
<dbReference type="EMBL" id="QEAM01000639">
    <property type="protein sequence ID" value="TPX37782.1"/>
    <property type="molecule type" value="Genomic_DNA"/>
</dbReference>
<dbReference type="PANTHER" id="PTHR15272">
    <property type="entry name" value="CHROMATIN ASSEMBLY FACTOR 1 SUBUNIT A CAF-1 SUBUNIT A"/>
    <property type="match status" value="1"/>
</dbReference>
<organism evidence="7 8">
    <name type="scientific">Synchytrium endobioticum</name>
    <dbReference type="NCBI Taxonomy" id="286115"/>
    <lineage>
        <taxon>Eukaryota</taxon>
        <taxon>Fungi</taxon>
        <taxon>Fungi incertae sedis</taxon>
        <taxon>Chytridiomycota</taxon>
        <taxon>Chytridiomycota incertae sedis</taxon>
        <taxon>Chytridiomycetes</taxon>
        <taxon>Synchytriales</taxon>
        <taxon>Synchytriaceae</taxon>
        <taxon>Synchytrium</taxon>
    </lineage>
</organism>
<evidence type="ECO:0000313" key="7">
    <source>
        <dbReference type="EMBL" id="TPX37782.1"/>
    </source>
</evidence>
<dbReference type="Pfam" id="PF12253">
    <property type="entry name" value="CAF1A_dimeriz"/>
    <property type="match status" value="1"/>
</dbReference>
<dbReference type="PANTHER" id="PTHR15272:SF0">
    <property type="entry name" value="CHROMATIN ASSEMBLY FACTOR 1 SUBUNIT A"/>
    <property type="match status" value="1"/>
</dbReference>
<dbReference type="GO" id="GO:0033186">
    <property type="term" value="C:CAF-1 complex"/>
    <property type="evidence" value="ECO:0007669"/>
    <property type="project" value="TreeGrafter"/>
</dbReference>
<comment type="caution">
    <text evidence="7">The sequence shown here is derived from an EMBL/GenBank/DDBJ whole genome shotgun (WGS) entry which is preliminary data.</text>
</comment>